<feature type="compositionally biased region" description="Acidic residues" evidence="1">
    <location>
        <begin position="133"/>
        <end position="142"/>
    </location>
</feature>
<dbReference type="AlphaFoldDB" id="A0A1Z2KV99"/>
<dbReference type="Gene3D" id="3.10.450.40">
    <property type="match status" value="1"/>
</dbReference>
<evidence type="ECO:0000256" key="1">
    <source>
        <dbReference type="SAM" id="MobiDB-lite"/>
    </source>
</evidence>
<evidence type="ECO:0000259" key="2">
    <source>
        <dbReference type="Pfam" id="PF03413"/>
    </source>
</evidence>
<reference evidence="3 4" key="1">
    <citation type="submission" date="2017-06" db="EMBL/GenBank/DDBJ databases">
        <title>Streptomyces albireticuli Genome sequencing and assembly.</title>
        <authorList>
            <person name="Wang Y."/>
            <person name="Du B."/>
            <person name="Ding Y."/>
            <person name="Liu H."/>
            <person name="Hou Q."/>
            <person name="Liu K."/>
            <person name="Yao L."/>
            <person name="Wang C."/>
        </authorList>
    </citation>
    <scope>NUCLEOTIDE SEQUENCE [LARGE SCALE GENOMIC DNA]</scope>
    <source>
        <strain evidence="3 4">MDJK11</strain>
    </source>
</reference>
<organism evidence="3 4">
    <name type="scientific">Streptomyces albireticuli</name>
    <dbReference type="NCBI Taxonomy" id="1940"/>
    <lineage>
        <taxon>Bacteria</taxon>
        <taxon>Bacillati</taxon>
        <taxon>Actinomycetota</taxon>
        <taxon>Actinomycetes</taxon>
        <taxon>Kitasatosporales</taxon>
        <taxon>Streptomycetaceae</taxon>
        <taxon>Streptomyces</taxon>
    </lineage>
</organism>
<feature type="compositionally biased region" description="Basic and acidic residues" evidence="1">
    <location>
        <begin position="99"/>
        <end position="123"/>
    </location>
</feature>
<dbReference type="InterPro" id="IPR025711">
    <property type="entry name" value="PepSY"/>
</dbReference>
<sequence>MQWDHRRDARPARRANRWCAAGTVAAAMLVLTGCGSDGDKDKDKDDVTTPPAATSVSPGVTRTTPSGPAPSGSPAVDKQRAEQAAQKMLPGSTVASSHLDTENGRTVWEVRLKDPQGTEREVDVDAATGEAVLSDDVDESPGLEDKARP</sequence>
<gene>
    <name evidence="3" type="ORF">SMD11_0306</name>
</gene>
<dbReference type="Proteomes" id="UP000195755">
    <property type="component" value="Chromosome"/>
</dbReference>
<dbReference type="RefSeq" id="WP_087924661.1">
    <property type="nucleotide sequence ID" value="NZ_CP021744.1"/>
</dbReference>
<name>A0A1Z2KV99_9ACTN</name>
<dbReference type="OrthoDB" id="4555336at2"/>
<feature type="compositionally biased region" description="Polar residues" evidence="1">
    <location>
        <begin position="51"/>
        <end position="64"/>
    </location>
</feature>
<evidence type="ECO:0000313" key="3">
    <source>
        <dbReference type="EMBL" id="ARZ65972.1"/>
    </source>
</evidence>
<proteinExistence type="predicted"/>
<feature type="region of interest" description="Disordered" evidence="1">
    <location>
        <begin position="33"/>
        <end position="149"/>
    </location>
</feature>
<evidence type="ECO:0000313" key="4">
    <source>
        <dbReference type="Proteomes" id="UP000195755"/>
    </source>
</evidence>
<feature type="domain" description="PepSY" evidence="2">
    <location>
        <begin position="76"/>
        <end position="130"/>
    </location>
</feature>
<feature type="compositionally biased region" description="Low complexity" evidence="1">
    <location>
        <begin position="65"/>
        <end position="75"/>
    </location>
</feature>
<dbReference type="KEGG" id="salj:SMD11_0306"/>
<dbReference type="Pfam" id="PF03413">
    <property type="entry name" value="PepSY"/>
    <property type="match status" value="1"/>
</dbReference>
<dbReference type="EMBL" id="CP021744">
    <property type="protein sequence ID" value="ARZ65972.1"/>
    <property type="molecule type" value="Genomic_DNA"/>
</dbReference>
<dbReference type="PROSITE" id="PS51257">
    <property type="entry name" value="PROKAR_LIPOPROTEIN"/>
    <property type="match status" value="1"/>
</dbReference>
<protein>
    <recommendedName>
        <fullName evidence="2">PepSY domain-containing protein</fullName>
    </recommendedName>
</protein>
<feature type="compositionally biased region" description="Basic and acidic residues" evidence="1">
    <location>
        <begin position="37"/>
        <end position="47"/>
    </location>
</feature>
<accession>A0A1Z2KV99</accession>